<dbReference type="NCBIfam" id="TIGR00054">
    <property type="entry name" value="RIP metalloprotease RseP"/>
    <property type="match status" value="1"/>
</dbReference>
<feature type="domain" description="PDZ" evidence="12">
    <location>
        <begin position="219"/>
        <end position="275"/>
    </location>
</feature>
<keyword evidence="9 11" id="KW-0482">Metalloprotease</keyword>
<evidence type="ECO:0000256" key="5">
    <source>
        <dbReference type="ARBA" id="ARBA00022692"/>
    </source>
</evidence>
<name>A0A968GCY6_9SPIO</name>
<dbReference type="InterPro" id="IPR036034">
    <property type="entry name" value="PDZ_sf"/>
</dbReference>
<keyword evidence="7 11" id="KW-0862">Zinc</keyword>
<dbReference type="EMBL" id="JAATLK010000001">
    <property type="protein sequence ID" value="NIZ47557.1"/>
    <property type="molecule type" value="Genomic_DNA"/>
</dbReference>
<keyword evidence="10 11" id="KW-0472">Membrane</keyword>
<evidence type="ECO:0000256" key="8">
    <source>
        <dbReference type="ARBA" id="ARBA00022989"/>
    </source>
</evidence>
<reference evidence="13" key="1">
    <citation type="submission" date="2020-03" db="EMBL/GenBank/DDBJ databases">
        <title>Spirochaetal bacteria isolated from arthropods constitute a novel genus Entomospira genus novum within the order Spirochaetales.</title>
        <authorList>
            <person name="Grana-Miraglia L."/>
            <person name="Sikutova S."/>
            <person name="Fingerle V."/>
            <person name="Sing A."/>
            <person name="Castillo-Ramirez S."/>
            <person name="Margos G."/>
            <person name="Rudolf I."/>
        </authorList>
    </citation>
    <scope>NUCLEOTIDE SEQUENCE</scope>
    <source>
        <strain evidence="13">BR208</strain>
    </source>
</reference>
<accession>A0A968GCY6</accession>
<evidence type="ECO:0000259" key="12">
    <source>
        <dbReference type="PROSITE" id="PS50106"/>
    </source>
</evidence>
<dbReference type="CDD" id="cd06163">
    <property type="entry name" value="S2P-M50_PDZ_RseP-like"/>
    <property type="match status" value="1"/>
</dbReference>
<dbReference type="EC" id="3.4.24.-" evidence="11"/>
<dbReference type="Gene3D" id="2.30.42.10">
    <property type="match status" value="2"/>
</dbReference>
<sequence length="443" mass="49712">MTEIFSRVEIWLLGLLGLNIIVFIHELGHFLIARAVGITVEVFSIGLGPKIWKKQFKTFEFALSLLPLGGYCKMQGESTQSIGTPIQKGDMYYGHPWRRIVTVFAGAGFNFIFAYVIFIIISMLGSTQIRLSNTIFIPDNRQEEAFPLQSGDTIVFINSTPVTSYFDLHNYILEQGNQTITLTINRAGETLLIEKYIDIDKQTGQGVFPTYIYPYLPNVIQNILPNSPAEKSQLQVGDRIISINGVPVDNFYTLSSLLATYSPSEHITLDILRNDTDLLSYEITLDNGKIGIESTQKERVKGLSFIQALKAGTKMFVNTLHTYWKGINMIIQREISLKESTAGPVQTTEFIGQVAKESFKHGIHDILLLLGIFSLIIGVTNLLPIPILDGGLIVLFLIEMLRRGKPLPKKFLSIYQTIGIIFIMLLLYLAIHSDISYLITKPL</sequence>
<dbReference type="Pfam" id="PF17820">
    <property type="entry name" value="PDZ_6"/>
    <property type="match status" value="1"/>
</dbReference>
<keyword evidence="4" id="KW-0645">Protease</keyword>
<protein>
    <recommendedName>
        <fullName evidence="11">Zinc metalloprotease</fullName>
        <ecNumber evidence="11">3.4.24.-</ecNumber>
    </recommendedName>
</protein>
<dbReference type="GO" id="GO:0046872">
    <property type="term" value="F:metal ion binding"/>
    <property type="evidence" value="ECO:0007669"/>
    <property type="project" value="UniProtKB-KW"/>
</dbReference>
<dbReference type="GO" id="GO:0016020">
    <property type="term" value="C:membrane"/>
    <property type="evidence" value="ECO:0007669"/>
    <property type="project" value="UniProtKB-SubCell"/>
</dbReference>
<evidence type="ECO:0000256" key="11">
    <source>
        <dbReference type="RuleBase" id="RU362031"/>
    </source>
</evidence>
<keyword evidence="14" id="KW-1185">Reference proteome</keyword>
<keyword evidence="11" id="KW-0479">Metal-binding</keyword>
<comment type="cofactor">
    <cofactor evidence="1 11">
        <name>Zn(2+)</name>
        <dbReference type="ChEBI" id="CHEBI:29105"/>
    </cofactor>
</comment>
<comment type="similarity">
    <text evidence="3 11">Belongs to the peptidase M50B family.</text>
</comment>
<dbReference type="InterPro" id="IPR004387">
    <property type="entry name" value="Pept_M50_Zn"/>
</dbReference>
<evidence type="ECO:0000313" key="14">
    <source>
        <dbReference type="Proteomes" id="UP000752013"/>
    </source>
</evidence>
<feature type="transmembrane region" description="Helical" evidence="11">
    <location>
        <begin position="100"/>
        <end position="124"/>
    </location>
</feature>
<dbReference type="InterPro" id="IPR041489">
    <property type="entry name" value="PDZ_6"/>
</dbReference>
<dbReference type="PANTHER" id="PTHR42837">
    <property type="entry name" value="REGULATOR OF SIGMA-E PROTEASE RSEP"/>
    <property type="match status" value="1"/>
</dbReference>
<keyword evidence="5 11" id="KW-0812">Transmembrane</keyword>
<keyword evidence="8 11" id="KW-1133">Transmembrane helix</keyword>
<dbReference type="PROSITE" id="PS50106">
    <property type="entry name" value="PDZ"/>
    <property type="match status" value="1"/>
</dbReference>
<dbReference type="Pfam" id="PF02163">
    <property type="entry name" value="Peptidase_M50"/>
    <property type="match status" value="1"/>
</dbReference>
<dbReference type="InterPro" id="IPR001478">
    <property type="entry name" value="PDZ"/>
</dbReference>
<organism evidence="13 14">
    <name type="scientific">Entomospira nematocerorum</name>
    <dbReference type="NCBI Taxonomy" id="2719987"/>
    <lineage>
        <taxon>Bacteria</taxon>
        <taxon>Pseudomonadati</taxon>
        <taxon>Spirochaetota</taxon>
        <taxon>Spirochaetia</taxon>
        <taxon>Spirochaetales</taxon>
        <taxon>Spirochaetaceae</taxon>
        <taxon>Entomospira</taxon>
    </lineage>
</organism>
<comment type="caution">
    <text evidence="13">The sequence shown here is derived from an EMBL/GenBank/DDBJ whole genome shotgun (WGS) entry which is preliminary data.</text>
</comment>
<dbReference type="PANTHER" id="PTHR42837:SF2">
    <property type="entry name" value="MEMBRANE METALLOPROTEASE ARASP2, CHLOROPLASTIC-RELATED"/>
    <property type="match status" value="1"/>
</dbReference>
<dbReference type="RefSeq" id="WP_167704020.1">
    <property type="nucleotide sequence ID" value="NZ_CP118168.1"/>
</dbReference>
<evidence type="ECO:0000313" key="13">
    <source>
        <dbReference type="EMBL" id="NIZ47557.1"/>
    </source>
</evidence>
<evidence type="ECO:0000256" key="3">
    <source>
        <dbReference type="ARBA" id="ARBA00007931"/>
    </source>
</evidence>
<feature type="transmembrane region" description="Helical" evidence="11">
    <location>
        <begin position="366"/>
        <end position="399"/>
    </location>
</feature>
<dbReference type="GO" id="GO:0004222">
    <property type="term" value="F:metalloendopeptidase activity"/>
    <property type="evidence" value="ECO:0007669"/>
    <property type="project" value="InterPro"/>
</dbReference>
<dbReference type="Proteomes" id="UP000752013">
    <property type="component" value="Unassembled WGS sequence"/>
</dbReference>
<keyword evidence="6 11" id="KW-0378">Hydrolase</keyword>
<evidence type="ECO:0000256" key="7">
    <source>
        <dbReference type="ARBA" id="ARBA00022833"/>
    </source>
</evidence>
<evidence type="ECO:0000256" key="9">
    <source>
        <dbReference type="ARBA" id="ARBA00023049"/>
    </source>
</evidence>
<evidence type="ECO:0000256" key="6">
    <source>
        <dbReference type="ARBA" id="ARBA00022801"/>
    </source>
</evidence>
<evidence type="ECO:0000256" key="2">
    <source>
        <dbReference type="ARBA" id="ARBA00004141"/>
    </source>
</evidence>
<dbReference type="InterPro" id="IPR008915">
    <property type="entry name" value="Peptidase_M50"/>
</dbReference>
<evidence type="ECO:0000256" key="1">
    <source>
        <dbReference type="ARBA" id="ARBA00001947"/>
    </source>
</evidence>
<gene>
    <name evidence="13" type="primary">rseP</name>
    <name evidence="13" type="ORF">HCT46_06500</name>
</gene>
<feature type="transmembrane region" description="Helical" evidence="11">
    <location>
        <begin position="7"/>
        <end position="25"/>
    </location>
</feature>
<proteinExistence type="inferred from homology"/>
<comment type="subcellular location">
    <subcellularLocation>
        <location evidence="2">Membrane</location>
        <topology evidence="2">Multi-pass membrane protein</topology>
    </subcellularLocation>
</comment>
<evidence type="ECO:0000256" key="4">
    <source>
        <dbReference type="ARBA" id="ARBA00022670"/>
    </source>
</evidence>
<dbReference type="SUPFAM" id="SSF50156">
    <property type="entry name" value="PDZ domain-like"/>
    <property type="match status" value="2"/>
</dbReference>
<dbReference type="GO" id="GO:0006508">
    <property type="term" value="P:proteolysis"/>
    <property type="evidence" value="ECO:0007669"/>
    <property type="project" value="UniProtKB-KW"/>
</dbReference>
<dbReference type="AlphaFoldDB" id="A0A968GCY6"/>
<dbReference type="SMART" id="SM00228">
    <property type="entry name" value="PDZ"/>
    <property type="match status" value="2"/>
</dbReference>
<feature type="transmembrane region" description="Helical" evidence="11">
    <location>
        <begin position="411"/>
        <end position="431"/>
    </location>
</feature>
<evidence type="ECO:0000256" key="10">
    <source>
        <dbReference type="ARBA" id="ARBA00023136"/>
    </source>
</evidence>